<accession>A0A0E9R8L8</accession>
<dbReference type="EMBL" id="GBXM01083889">
    <property type="protein sequence ID" value="JAH24688.1"/>
    <property type="molecule type" value="Transcribed_RNA"/>
</dbReference>
<name>A0A0E9R8L8_ANGAN</name>
<sequence>MSLGYTVLLGYAMSLGYTVLLGYAPTPFGYAVLFKIHQAACIRLCLATLAIH</sequence>
<organism evidence="1">
    <name type="scientific">Anguilla anguilla</name>
    <name type="common">European freshwater eel</name>
    <name type="synonym">Muraena anguilla</name>
    <dbReference type="NCBI Taxonomy" id="7936"/>
    <lineage>
        <taxon>Eukaryota</taxon>
        <taxon>Metazoa</taxon>
        <taxon>Chordata</taxon>
        <taxon>Craniata</taxon>
        <taxon>Vertebrata</taxon>
        <taxon>Euteleostomi</taxon>
        <taxon>Actinopterygii</taxon>
        <taxon>Neopterygii</taxon>
        <taxon>Teleostei</taxon>
        <taxon>Anguilliformes</taxon>
        <taxon>Anguillidae</taxon>
        <taxon>Anguilla</taxon>
    </lineage>
</organism>
<reference evidence="1" key="2">
    <citation type="journal article" date="2015" name="Fish Shellfish Immunol.">
        <title>Early steps in the European eel (Anguilla anguilla)-Vibrio vulnificus interaction in the gills: Role of the RtxA13 toxin.</title>
        <authorList>
            <person name="Callol A."/>
            <person name="Pajuelo D."/>
            <person name="Ebbesson L."/>
            <person name="Teles M."/>
            <person name="MacKenzie S."/>
            <person name="Amaro C."/>
        </authorList>
    </citation>
    <scope>NUCLEOTIDE SEQUENCE</scope>
</reference>
<dbReference type="AlphaFoldDB" id="A0A0E9R8L8"/>
<evidence type="ECO:0000313" key="1">
    <source>
        <dbReference type="EMBL" id="JAH24688.1"/>
    </source>
</evidence>
<proteinExistence type="predicted"/>
<protein>
    <submittedName>
        <fullName evidence="1">Uncharacterized protein</fullName>
    </submittedName>
</protein>
<reference evidence="1" key="1">
    <citation type="submission" date="2014-11" db="EMBL/GenBank/DDBJ databases">
        <authorList>
            <person name="Amaro Gonzalez C."/>
        </authorList>
    </citation>
    <scope>NUCLEOTIDE SEQUENCE</scope>
</reference>